<dbReference type="GO" id="GO:0008420">
    <property type="term" value="F:RNA polymerase II CTD heptapeptide repeat phosphatase activity"/>
    <property type="evidence" value="ECO:0007669"/>
    <property type="project" value="InterPro"/>
</dbReference>
<comment type="caution">
    <text evidence="8">The sequence shown here is derived from an EMBL/GenBank/DDBJ whole genome shotgun (WGS) entry which is preliminary data.</text>
</comment>
<dbReference type="SUPFAM" id="SSF56784">
    <property type="entry name" value="HAD-like"/>
    <property type="match status" value="1"/>
</dbReference>
<comment type="subcellular location">
    <subcellularLocation>
        <location evidence="1">Nucleus</location>
    </subcellularLocation>
</comment>
<evidence type="ECO:0000313" key="8">
    <source>
        <dbReference type="EMBL" id="KAG2200714.1"/>
    </source>
</evidence>
<dbReference type="Proteomes" id="UP000650833">
    <property type="component" value="Unassembled WGS sequence"/>
</dbReference>
<comment type="catalytic activity">
    <reaction evidence="6">
        <text>O-phospho-L-threonyl-[protein] + H2O = L-threonyl-[protein] + phosphate</text>
        <dbReference type="Rhea" id="RHEA:47004"/>
        <dbReference type="Rhea" id="RHEA-COMP:11060"/>
        <dbReference type="Rhea" id="RHEA-COMP:11605"/>
        <dbReference type="ChEBI" id="CHEBI:15377"/>
        <dbReference type="ChEBI" id="CHEBI:30013"/>
        <dbReference type="ChEBI" id="CHEBI:43474"/>
        <dbReference type="ChEBI" id="CHEBI:61977"/>
        <dbReference type="EC" id="3.1.3.16"/>
    </reaction>
</comment>
<dbReference type="Pfam" id="PF03031">
    <property type="entry name" value="NIF"/>
    <property type="match status" value="1"/>
</dbReference>
<evidence type="ECO:0000256" key="5">
    <source>
        <dbReference type="ARBA" id="ARBA00047761"/>
    </source>
</evidence>
<dbReference type="PANTHER" id="PTHR23081">
    <property type="entry name" value="RNA POLYMERASE II CTD PHOSPHATASE"/>
    <property type="match status" value="1"/>
</dbReference>
<keyword evidence="3" id="KW-0378">Hydrolase</keyword>
<dbReference type="InterPro" id="IPR036412">
    <property type="entry name" value="HAD-like_sf"/>
</dbReference>
<feature type="domain" description="FCP1 homology" evidence="7">
    <location>
        <begin position="315"/>
        <end position="500"/>
    </location>
</feature>
<dbReference type="PROSITE" id="PS50969">
    <property type="entry name" value="FCP1"/>
    <property type="match status" value="1"/>
</dbReference>
<evidence type="ECO:0000256" key="3">
    <source>
        <dbReference type="ARBA" id="ARBA00022801"/>
    </source>
</evidence>
<comment type="catalytic activity">
    <reaction evidence="5">
        <text>O-phospho-L-seryl-[protein] + H2O = L-seryl-[protein] + phosphate</text>
        <dbReference type="Rhea" id="RHEA:20629"/>
        <dbReference type="Rhea" id="RHEA-COMP:9863"/>
        <dbReference type="Rhea" id="RHEA-COMP:11604"/>
        <dbReference type="ChEBI" id="CHEBI:15377"/>
        <dbReference type="ChEBI" id="CHEBI:29999"/>
        <dbReference type="ChEBI" id="CHEBI:43474"/>
        <dbReference type="ChEBI" id="CHEBI:83421"/>
        <dbReference type="EC" id="3.1.3.16"/>
    </reaction>
</comment>
<evidence type="ECO:0000256" key="1">
    <source>
        <dbReference type="ARBA" id="ARBA00004123"/>
    </source>
</evidence>
<dbReference type="AlphaFoldDB" id="A0A8H7QXP4"/>
<dbReference type="PANTHER" id="PTHR23081:SF0">
    <property type="entry name" value="RNA POLYMERASE II C-TERMINAL DOMAIN PHOSPHATASE-LIKE 1"/>
    <property type="match status" value="1"/>
</dbReference>
<dbReference type="SMART" id="SM00577">
    <property type="entry name" value="CPDc"/>
    <property type="match status" value="1"/>
</dbReference>
<keyword evidence="4" id="KW-0539">Nucleus</keyword>
<accession>A0A8H7QXP4</accession>
<evidence type="ECO:0000256" key="4">
    <source>
        <dbReference type="ARBA" id="ARBA00023242"/>
    </source>
</evidence>
<dbReference type="InterPro" id="IPR039189">
    <property type="entry name" value="Fcp1"/>
</dbReference>
<dbReference type="EC" id="3.1.3.16" evidence="2"/>
<organism evidence="8 9">
    <name type="scientific">Mucor plumbeus</name>
    <dbReference type="NCBI Taxonomy" id="97098"/>
    <lineage>
        <taxon>Eukaryota</taxon>
        <taxon>Fungi</taxon>
        <taxon>Fungi incertae sedis</taxon>
        <taxon>Mucoromycota</taxon>
        <taxon>Mucoromycotina</taxon>
        <taxon>Mucoromycetes</taxon>
        <taxon>Mucorales</taxon>
        <taxon>Mucorineae</taxon>
        <taxon>Mucoraceae</taxon>
        <taxon>Mucor</taxon>
    </lineage>
</organism>
<gene>
    <name evidence="8" type="ORF">INT46_006660</name>
</gene>
<keyword evidence="9" id="KW-1185">Reference proteome</keyword>
<protein>
    <recommendedName>
        <fullName evidence="2">protein-serine/threonine phosphatase</fullName>
        <ecNumber evidence="2">3.1.3.16</ecNumber>
    </recommendedName>
</protein>
<sequence length="557" mass="63283">MDLSSMLNGSMPSKKRDYTMSNSNYHQQAMPQPKRMQHSNVSADVAAPPPPLPTYNAPKSTTTATAAVVVHPQSKEKAMVYQLSTSLQYVVAKDAASNPNVTSNQVLPSHTASTHKPNNGVFSSPFRSETESNSNLKINVAPSSSNRSKCLHLDPSLKGNAGIWRPKLSLNYVMKDQPLTLRPAGRRLNGQNDSRNEIDNLECQLKTVDVIIRGDEPQVILEDMYEIQGAYPRGFFVMMAKRNIQHNFVFELPDHPWFQDLYGLRKSAYVAMRTENGELYELHLKPSRDKLYVFGYLVKHEDMIRIVKDSMNELLHCRKLPLVLDLDDTLVRIVGEGNERHVPEADIPKCRDRVAVLKDGRRVVLTEGVHEFLEWAQQFFDISVCSLGDENYVDNVVKVLDPLGGRIRGINYSARSEHDYIKRSPDPGRPPKDLLALYSFCAIKDRSLGSSFQLPLILDDETRMWPVDQIDNIIEVTSQRDSPVWSVSLFPVVKDTLQYVHQEFFRQYDIYVQKCLEAEQYGVVCTRLPPSAVGIYKTYLRHILRDMIARVPVPPRS</sequence>
<evidence type="ECO:0000256" key="2">
    <source>
        <dbReference type="ARBA" id="ARBA00013081"/>
    </source>
</evidence>
<reference evidence="8" key="1">
    <citation type="submission" date="2020-12" db="EMBL/GenBank/DDBJ databases">
        <title>Metabolic potential, ecology and presence of endohyphal bacteria is reflected in genomic diversity of Mucoromycotina.</title>
        <authorList>
            <person name="Muszewska A."/>
            <person name="Okrasinska A."/>
            <person name="Steczkiewicz K."/>
            <person name="Drgas O."/>
            <person name="Orlowska M."/>
            <person name="Perlinska-Lenart U."/>
            <person name="Aleksandrzak-Piekarczyk T."/>
            <person name="Szatraj K."/>
            <person name="Zielenkiewicz U."/>
            <person name="Pilsyk S."/>
            <person name="Malc E."/>
            <person name="Mieczkowski P."/>
            <person name="Kruszewska J.S."/>
            <person name="Biernat P."/>
            <person name="Pawlowska J."/>
        </authorList>
    </citation>
    <scope>NUCLEOTIDE SEQUENCE</scope>
    <source>
        <strain evidence="8">CBS 226.32</strain>
    </source>
</reference>
<dbReference type="EMBL" id="JAEPRC010000309">
    <property type="protein sequence ID" value="KAG2200714.1"/>
    <property type="molecule type" value="Genomic_DNA"/>
</dbReference>
<evidence type="ECO:0000313" key="9">
    <source>
        <dbReference type="Proteomes" id="UP000650833"/>
    </source>
</evidence>
<dbReference type="InterPro" id="IPR023214">
    <property type="entry name" value="HAD_sf"/>
</dbReference>
<evidence type="ECO:0000259" key="7">
    <source>
        <dbReference type="PROSITE" id="PS50969"/>
    </source>
</evidence>
<dbReference type="OrthoDB" id="10249888at2759"/>
<name>A0A8H7QXP4_9FUNG</name>
<dbReference type="InterPro" id="IPR004274">
    <property type="entry name" value="FCP1_dom"/>
</dbReference>
<proteinExistence type="predicted"/>
<evidence type="ECO:0000256" key="6">
    <source>
        <dbReference type="ARBA" id="ARBA00048336"/>
    </source>
</evidence>
<dbReference type="Gene3D" id="3.40.50.1000">
    <property type="entry name" value="HAD superfamily/HAD-like"/>
    <property type="match status" value="1"/>
</dbReference>
<dbReference type="GO" id="GO:0005634">
    <property type="term" value="C:nucleus"/>
    <property type="evidence" value="ECO:0007669"/>
    <property type="project" value="UniProtKB-SubCell"/>
</dbReference>